<feature type="region of interest" description="Disordered" evidence="5">
    <location>
        <begin position="398"/>
        <end position="423"/>
    </location>
</feature>
<comment type="similarity">
    <text evidence="1">Belongs to the FMO family.</text>
</comment>
<keyword evidence="4" id="KW-0560">Oxidoreductase</keyword>
<keyword evidence="7" id="KW-1185">Reference proteome</keyword>
<evidence type="ECO:0000256" key="3">
    <source>
        <dbReference type="ARBA" id="ARBA00022827"/>
    </source>
</evidence>
<comment type="caution">
    <text evidence="6">The sequence shown here is derived from an EMBL/GenBank/DDBJ whole genome shotgun (WGS) entry which is preliminary data.</text>
</comment>
<sequence length="517" mass="58810">MNNIRIAVVGVGPAGLTALKALREEGFDVVGFDQPVPVGWQNSFALDPTHGPASQPIASTRKVSKFVCGFSDFPIPREYPPFLTSSYVSEYLQAYARHFQLEQHIRFRTTVRKVLRDKVATGWTVHITGPDGDSVAHFDKIVFGNCYSKFEMDAAFSCTSQLLDFSVMPELEMDGASGLPLVTAIQAMRNTQVPHLPRLHHMLFPPRWASSIAFLSWLAPQEPVWTTYELASLAVAQVWAAETARELNIDYAPAGYRKAALLPSLADMNAEVDKYHTWLRNEWAKMSSIPPGSIRSPAFYRGLHQLAGTGMEDTTSHLLSWRRWRLRWEDGDLYNWLFKGPANSYAWRLIETNPKGIPGRGRPARPEARENVEKAYEQYQTYQQDIKDDKLRQTLRDFDEETPQISPRDDRHRSPRNTPERPIRGAYDSLERWISTSIMNAPAQPGNMPQDILNPPRPYRFPNLRVSPTIKGRTLLWAKVTLQHESLVNQLQEAQANPYRDENDRLDTSCFALTSRA</sequence>
<dbReference type="InterPro" id="IPR036188">
    <property type="entry name" value="FAD/NAD-bd_sf"/>
</dbReference>
<proteinExistence type="inferred from homology"/>
<dbReference type="SUPFAM" id="SSF51905">
    <property type="entry name" value="FAD/NAD(P)-binding domain"/>
    <property type="match status" value="1"/>
</dbReference>
<dbReference type="Pfam" id="PF00743">
    <property type="entry name" value="FMO-like"/>
    <property type="match status" value="1"/>
</dbReference>
<accession>A0ABR0BFY5</accession>
<dbReference type="Gene3D" id="3.50.50.60">
    <property type="entry name" value="FAD/NAD(P)-binding domain"/>
    <property type="match status" value="1"/>
</dbReference>
<name>A0ABR0BFY5_PURLI</name>
<evidence type="ECO:0000256" key="1">
    <source>
        <dbReference type="ARBA" id="ARBA00009183"/>
    </source>
</evidence>
<evidence type="ECO:0000256" key="5">
    <source>
        <dbReference type="SAM" id="MobiDB-lite"/>
    </source>
</evidence>
<evidence type="ECO:0000256" key="4">
    <source>
        <dbReference type="ARBA" id="ARBA00023002"/>
    </source>
</evidence>
<feature type="compositionally biased region" description="Basic and acidic residues" evidence="5">
    <location>
        <begin position="407"/>
        <end position="423"/>
    </location>
</feature>
<dbReference type="PANTHER" id="PTHR23023">
    <property type="entry name" value="DIMETHYLANILINE MONOOXYGENASE"/>
    <property type="match status" value="1"/>
</dbReference>
<evidence type="ECO:0000313" key="7">
    <source>
        <dbReference type="Proteomes" id="UP001287286"/>
    </source>
</evidence>
<evidence type="ECO:0000313" key="6">
    <source>
        <dbReference type="EMBL" id="KAK4074908.1"/>
    </source>
</evidence>
<dbReference type="InterPro" id="IPR020946">
    <property type="entry name" value="Flavin_mOase-like"/>
</dbReference>
<gene>
    <name evidence="6" type="ORF">Purlil1_12839</name>
</gene>
<reference evidence="6 7" key="1">
    <citation type="journal article" date="2024" name="Microbiol. Resour. Announc.">
        <title>Genome annotations for the ascomycete fungi Trichoderma harzianum, Trichoderma aggressivum, and Purpureocillium lilacinum.</title>
        <authorList>
            <person name="Beijen E.P.W."/>
            <person name="Ohm R.A."/>
        </authorList>
    </citation>
    <scope>NUCLEOTIDE SEQUENCE [LARGE SCALE GENOMIC DNA]</scope>
    <source>
        <strain evidence="6 7">CBS 150709</strain>
    </source>
</reference>
<protein>
    <recommendedName>
        <fullName evidence="8">Dimethylaniline monooxygenase</fullName>
    </recommendedName>
</protein>
<keyword evidence="3" id="KW-0274">FAD</keyword>
<dbReference type="EMBL" id="JAWRVI010000138">
    <property type="protein sequence ID" value="KAK4074908.1"/>
    <property type="molecule type" value="Genomic_DNA"/>
</dbReference>
<organism evidence="6 7">
    <name type="scientific">Purpureocillium lilacinum</name>
    <name type="common">Paecilomyces lilacinus</name>
    <dbReference type="NCBI Taxonomy" id="33203"/>
    <lineage>
        <taxon>Eukaryota</taxon>
        <taxon>Fungi</taxon>
        <taxon>Dikarya</taxon>
        <taxon>Ascomycota</taxon>
        <taxon>Pezizomycotina</taxon>
        <taxon>Sordariomycetes</taxon>
        <taxon>Hypocreomycetidae</taxon>
        <taxon>Hypocreales</taxon>
        <taxon>Ophiocordycipitaceae</taxon>
        <taxon>Purpureocillium</taxon>
    </lineage>
</organism>
<dbReference type="Proteomes" id="UP001287286">
    <property type="component" value="Unassembled WGS sequence"/>
</dbReference>
<evidence type="ECO:0008006" key="8">
    <source>
        <dbReference type="Google" id="ProtNLM"/>
    </source>
</evidence>
<dbReference type="InterPro" id="IPR050346">
    <property type="entry name" value="FMO-like"/>
</dbReference>
<evidence type="ECO:0000256" key="2">
    <source>
        <dbReference type="ARBA" id="ARBA00022630"/>
    </source>
</evidence>
<keyword evidence="2" id="KW-0285">Flavoprotein</keyword>